<feature type="binding site" evidence="9">
    <location>
        <position position="113"/>
    </location>
    <ligand>
        <name>Zn(2+)</name>
        <dbReference type="ChEBI" id="CHEBI:29105"/>
        <label>2</label>
    </ligand>
</feature>
<dbReference type="GO" id="GO:0003899">
    <property type="term" value="F:DNA-directed RNA polymerase activity"/>
    <property type="evidence" value="ECO:0007669"/>
    <property type="project" value="InterPro"/>
</dbReference>
<dbReference type="GO" id="GO:0008270">
    <property type="term" value="F:zinc ion binding"/>
    <property type="evidence" value="ECO:0007669"/>
    <property type="project" value="UniProtKB-KW"/>
</dbReference>
<dbReference type="SUPFAM" id="SSF57783">
    <property type="entry name" value="Zinc beta-ribbon"/>
    <property type="match status" value="1"/>
</dbReference>
<accession>A0A4U7AWG7</accession>
<dbReference type="Pfam" id="PF01096">
    <property type="entry name" value="Zn_ribbon_TFIIS"/>
    <property type="match status" value="1"/>
</dbReference>
<feature type="zinc finger region" description="C4-type" evidence="10">
    <location>
        <begin position="10"/>
        <end position="33"/>
    </location>
</feature>
<evidence type="ECO:0000256" key="7">
    <source>
        <dbReference type="ARBA" id="ARBA00023242"/>
    </source>
</evidence>
<evidence type="ECO:0000256" key="9">
    <source>
        <dbReference type="PIRSR" id="PIRSR005586-1"/>
    </source>
</evidence>
<evidence type="ECO:0000313" key="13">
    <source>
        <dbReference type="EMBL" id="TKX21545.1"/>
    </source>
</evidence>
<dbReference type="SMART" id="SM00440">
    <property type="entry name" value="ZnF_C2C2"/>
    <property type="match status" value="1"/>
</dbReference>
<feature type="binding site" evidence="9">
    <location>
        <position position="86"/>
    </location>
    <ligand>
        <name>Zn(2+)</name>
        <dbReference type="ChEBI" id="CHEBI:29105"/>
        <label>2</label>
    </ligand>
</feature>
<comment type="similarity">
    <text evidence="8">Belongs to the archaeal rpoM/eukaryotic RPA12/RPB9/RPC11 RNA polymerase family.</text>
</comment>
<dbReference type="PIRSF" id="PIRSF005586">
    <property type="entry name" value="RNApol_RpoM"/>
    <property type="match status" value="1"/>
</dbReference>
<proteinExistence type="inferred from homology"/>
<comment type="function">
    <text evidence="8">DNA-dependent RNA polymerase catalyzes the transcription of DNA into RNA using the four ribonucleoside triphosphates as substrates.</text>
</comment>
<evidence type="ECO:0000256" key="8">
    <source>
        <dbReference type="PIRNR" id="PIRNR005586"/>
    </source>
</evidence>
<gene>
    <name evidence="13" type="ORF">C1H76_6041</name>
</gene>
<keyword evidence="3 9" id="KW-0479">Metal-binding</keyword>
<evidence type="ECO:0000256" key="3">
    <source>
        <dbReference type="ARBA" id="ARBA00022723"/>
    </source>
</evidence>
<organism evidence="13 14">
    <name type="scientific">Elsinoe australis</name>
    <dbReference type="NCBI Taxonomy" id="40998"/>
    <lineage>
        <taxon>Eukaryota</taxon>
        <taxon>Fungi</taxon>
        <taxon>Dikarya</taxon>
        <taxon>Ascomycota</taxon>
        <taxon>Pezizomycotina</taxon>
        <taxon>Dothideomycetes</taxon>
        <taxon>Dothideomycetidae</taxon>
        <taxon>Myriangiales</taxon>
        <taxon>Elsinoaceae</taxon>
        <taxon>Elsinoe</taxon>
    </lineage>
</organism>
<dbReference type="InterPro" id="IPR034004">
    <property type="entry name" value="Zn_ribbon_RPA12_C"/>
</dbReference>
<reference evidence="13 14" key="1">
    <citation type="submission" date="2018-02" db="EMBL/GenBank/DDBJ databases">
        <title>Draft genome sequences of Elsinoe sp., causing black scab on jojoba.</title>
        <authorList>
            <person name="Stodart B."/>
            <person name="Jeffress S."/>
            <person name="Ash G."/>
            <person name="Arun Chinnappa K."/>
        </authorList>
    </citation>
    <scope>NUCLEOTIDE SEQUENCE [LARGE SCALE GENOMIC DNA]</scope>
    <source>
        <strain evidence="13 14">Hillstone_2</strain>
    </source>
</reference>
<dbReference type="PROSITE" id="PS01030">
    <property type="entry name" value="RNA_POL_M_15KD"/>
    <property type="match status" value="1"/>
</dbReference>
<sequence>MSAIGSLVFCTDCGNLLDRATGPEQTDLNCSVCGAVCKDTSEKTIITSSKPGAFPSSLRAKRSDIQTGDQDESQKYARTRETCPKCGREEVSYYEMQLRSADEGSTIFYVCDCSHRWNQNN</sequence>
<evidence type="ECO:0000256" key="2">
    <source>
        <dbReference type="ARBA" id="ARBA00022478"/>
    </source>
</evidence>
<evidence type="ECO:0000256" key="6">
    <source>
        <dbReference type="ARBA" id="ARBA00023163"/>
    </source>
</evidence>
<dbReference type="PANTHER" id="PTHR11239:SF14">
    <property type="entry name" value="DNA-DIRECTED RNA POLYMERASE I SUBUNIT RPA12"/>
    <property type="match status" value="1"/>
</dbReference>
<dbReference type="EMBL" id="PTQR01000080">
    <property type="protein sequence ID" value="TKX21545.1"/>
    <property type="molecule type" value="Genomic_DNA"/>
</dbReference>
<dbReference type="GO" id="GO:0006363">
    <property type="term" value="P:termination of RNA polymerase I transcription"/>
    <property type="evidence" value="ECO:0007669"/>
    <property type="project" value="TreeGrafter"/>
</dbReference>
<feature type="binding site" evidence="9">
    <location>
        <position position="83"/>
    </location>
    <ligand>
        <name>Zn(2+)</name>
        <dbReference type="ChEBI" id="CHEBI:29105"/>
        <label>2</label>
    </ligand>
</feature>
<dbReference type="InterPro" id="IPR001222">
    <property type="entry name" value="Znf_TFIIS"/>
</dbReference>
<evidence type="ECO:0000259" key="12">
    <source>
        <dbReference type="PROSITE" id="PS51133"/>
    </source>
</evidence>
<keyword evidence="7 8" id="KW-0539">Nucleus</keyword>
<dbReference type="InterPro" id="IPR012164">
    <property type="entry name" value="Rpa12/Rpb9/Rpc10/TFS"/>
</dbReference>
<evidence type="ECO:0000256" key="4">
    <source>
        <dbReference type="ARBA" id="ARBA00022771"/>
    </source>
</evidence>
<evidence type="ECO:0000256" key="5">
    <source>
        <dbReference type="ARBA" id="ARBA00022833"/>
    </source>
</evidence>
<feature type="binding site" evidence="9">
    <location>
        <position position="111"/>
    </location>
    <ligand>
        <name>Zn(2+)</name>
        <dbReference type="ChEBI" id="CHEBI:29105"/>
        <label>2</label>
    </ligand>
</feature>
<keyword evidence="6 8" id="KW-0804">Transcription</keyword>
<dbReference type="InterPro" id="IPR019761">
    <property type="entry name" value="DNA-dir_RNA_pol-M_15_CS"/>
</dbReference>
<keyword evidence="2 8" id="KW-0240">DNA-directed RNA polymerase</keyword>
<keyword evidence="4 10" id="KW-0863">Zinc-finger</keyword>
<dbReference type="AlphaFoldDB" id="A0A4U7AWG7"/>
<keyword evidence="5 9" id="KW-0862">Zinc</keyword>
<dbReference type="GO" id="GO:0003676">
    <property type="term" value="F:nucleic acid binding"/>
    <property type="evidence" value="ECO:0007669"/>
    <property type="project" value="InterPro"/>
</dbReference>
<evidence type="ECO:0000256" key="11">
    <source>
        <dbReference type="SAM" id="MobiDB-lite"/>
    </source>
</evidence>
<dbReference type="Proteomes" id="UP000308133">
    <property type="component" value="Unassembled WGS sequence"/>
</dbReference>
<dbReference type="PROSITE" id="PS51133">
    <property type="entry name" value="ZF_TFIIS_2"/>
    <property type="match status" value="1"/>
</dbReference>
<evidence type="ECO:0000313" key="14">
    <source>
        <dbReference type="Proteomes" id="UP000308133"/>
    </source>
</evidence>
<dbReference type="GO" id="GO:0005736">
    <property type="term" value="C:RNA polymerase I complex"/>
    <property type="evidence" value="ECO:0007669"/>
    <property type="project" value="TreeGrafter"/>
</dbReference>
<comment type="subcellular location">
    <subcellularLocation>
        <location evidence="1">Nucleus</location>
        <location evidence="1">Nucleolus</location>
    </subcellularLocation>
</comment>
<name>A0A4U7AWG7_9PEZI</name>
<dbReference type="CDD" id="cd10507">
    <property type="entry name" value="Zn-ribbon_RPA12"/>
    <property type="match status" value="1"/>
</dbReference>
<evidence type="ECO:0000256" key="1">
    <source>
        <dbReference type="ARBA" id="ARBA00004604"/>
    </source>
</evidence>
<feature type="region of interest" description="Disordered" evidence="11">
    <location>
        <begin position="48"/>
        <end position="78"/>
    </location>
</feature>
<feature type="binding site" evidence="9">
    <location>
        <position position="30"/>
    </location>
    <ligand>
        <name>Zn(2+)</name>
        <dbReference type="ChEBI" id="CHEBI:29105"/>
        <label>1</label>
    </ligand>
</feature>
<dbReference type="Gene3D" id="2.20.25.10">
    <property type="match status" value="1"/>
</dbReference>
<comment type="caution">
    <text evidence="13">The sequence shown here is derived from an EMBL/GenBank/DDBJ whole genome shotgun (WGS) entry which is preliminary data.</text>
</comment>
<feature type="domain" description="TFIIS-type" evidence="12">
    <location>
        <begin position="79"/>
        <end position="118"/>
    </location>
</feature>
<protein>
    <recommendedName>
        <fullName evidence="8">DNA-directed RNA polymerase subunit</fullName>
    </recommendedName>
</protein>
<feature type="binding site" evidence="9">
    <location>
        <position position="33"/>
    </location>
    <ligand>
        <name>Zn(2+)</name>
        <dbReference type="ChEBI" id="CHEBI:29105"/>
        <label>1</label>
    </ligand>
</feature>
<evidence type="ECO:0000256" key="10">
    <source>
        <dbReference type="PIRSR" id="PIRSR005586-2"/>
    </source>
</evidence>
<feature type="binding site" evidence="9">
    <location>
        <position position="13"/>
    </location>
    <ligand>
        <name>Zn(2+)</name>
        <dbReference type="ChEBI" id="CHEBI:29105"/>
        <label>1</label>
    </ligand>
</feature>
<feature type="binding site" evidence="9">
    <location>
        <position position="10"/>
    </location>
    <ligand>
        <name>Zn(2+)</name>
        <dbReference type="ChEBI" id="CHEBI:29105"/>
        <label>1</label>
    </ligand>
</feature>
<dbReference type="PANTHER" id="PTHR11239">
    <property type="entry name" value="DNA-DIRECTED RNA POLYMERASE"/>
    <property type="match status" value="1"/>
</dbReference>